<keyword evidence="11 16" id="KW-0067">ATP-binding</keyword>
<keyword evidence="14" id="KW-0675">Receptor</keyword>
<evidence type="ECO:0000256" key="6">
    <source>
        <dbReference type="ARBA" id="ARBA00022692"/>
    </source>
</evidence>
<dbReference type="PANTHER" id="PTHR48056:SF43">
    <property type="entry name" value="LRR RECEPTOR-LIKE SERINE_THREONINE-PROTEIN KINASE"/>
    <property type="match status" value="1"/>
</dbReference>
<keyword evidence="7 18" id="KW-0732">Signal</keyword>
<evidence type="ECO:0000256" key="13">
    <source>
        <dbReference type="ARBA" id="ARBA00023136"/>
    </source>
</evidence>
<dbReference type="FunFam" id="1.10.510.10:FF:000276">
    <property type="entry name" value="LRR receptor-like serine/threonine-protein kinase RCH1"/>
    <property type="match status" value="1"/>
</dbReference>
<evidence type="ECO:0000256" key="9">
    <source>
        <dbReference type="ARBA" id="ARBA00022741"/>
    </source>
</evidence>
<evidence type="ECO:0000256" key="3">
    <source>
        <dbReference type="ARBA" id="ARBA00022527"/>
    </source>
</evidence>
<feature type="chain" id="PRO_5041962132" description="Protein kinase domain-containing protein" evidence="18">
    <location>
        <begin position="29"/>
        <end position="688"/>
    </location>
</feature>
<dbReference type="Gene3D" id="3.80.10.10">
    <property type="entry name" value="Ribonuclease Inhibitor"/>
    <property type="match status" value="3"/>
</dbReference>
<feature type="binding site" evidence="16">
    <location>
        <position position="401"/>
    </location>
    <ligand>
        <name>ATP</name>
        <dbReference type="ChEBI" id="CHEBI:30616"/>
    </ligand>
</feature>
<keyword evidence="15" id="KW-0325">Glycoprotein</keyword>
<dbReference type="InterPro" id="IPR000719">
    <property type="entry name" value="Prot_kinase_dom"/>
</dbReference>
<keyword evidence="9 16" id="KW-0547">Nucleotide-binding</keyword>
<evidence type="ECO:0000256" key="12">
    <source>
        <dbReference type="ARBA" id="ARBA00022989"/>
    </source>
</evidence>
<gene>
    <name evidence="20" type="ORF">MKW98_022137</name>
</gene>
<keyword evidence="8" id="KW-0677">Repeat</keyword>
<evidence type="ECO:0000256" key="18">
    <source>
        <dbReference type="SAM" id="SignalP"/>
    </source>
</evidence>
<comment type="similarity">
    <text evidence="2">Belongs to the protein kinase superfamily. Ser/Thr protein kinase family.</text>
</comment>
<dbReference type="InterPro" id="IPR050647">
    <property type="entry name" value="Plant_LRR-RLKs"/>
</dbReference>
<evidence type="ECO:0000256" key="10">
    <source>
        <dbReference type="ARBA" id="ARBA00022777"/>
    </source>
</evidence>
<dbReference type="CDD" id="cd14066">
    <property type="entry name" value="STKc_IRAK"/>
    <property type="match status" value="1"/>
</dbReference>
<dbReference type="SUPFAM" id="SSF52058">
    <property type="entry name" value="L domain-like"/>
    <property type="match status" value="1"/>
</dbReference>
<feature type="domain" description="Protein kinase" evidence="19">
    <location>
        <begin position="372"/>
        <end position="648"/>
    </location>
</feature>
<dbReference type="Gene3D" id="1.10.510.10">
    <property type="entry name" value="Transferase(Phosphotransferase) domain 1"/>
    <property type="match status" value="1"/>
</dbReference>
<evidence type="ECO:0000256" key="5">
    <source>
        <dbReference type="ARBA" id="ARBA00022679"/>
    </source>
</evidence>
<name>A0AAD4XPC6_9MAGN</name>
<dbReference type="PROSITE" id="PS00107">
    <property type="entry name" value="PROTEIN_KINASE_ATP"/>
    <property type="match status" value="1"/>
</dbReference>
<dbReference type="InterPro" id="IPR032675">
    <property type="entry name" value="LRR_dom_sf"/>
</dbReference>
<dbReference type="FunFam" id="3.80.10.10:FF:000400">
    <property type="entry name" value="Nuclear pore complex protein NUP107"/>
    <property type="match status" value="1"/>
</dbReference>
<dbReference type="GO" id="GO:0016020">
    <property type="term" value="C:membrane"/>
    <property type="evidence" value="ECO:0007669"/>
    <property type="project" value="UniProtKB-SubCell"/>
</dbReference>
<dbReference type="InterPro" id="IPR013210">
    <property type="entry name" value="LRR_N_plant-typ"/>
</dbReference>
<keyword evidence="21" id="KW-1185">Reference proteome</keyword>
<evidence type="ECO:0000256" key="4">
    <source>
        <dbReference type="ARBA" id="ARBA00022614"/>
    </source>
</evidence>
<reference evidence="20" key="1">
    <citation type="submission" date="2022-04" db="EMBL/GenBank/DDBJ databases">
        <title>A functionally conserved STORR gene fusion in Papaver species that diverged 16.8 million years ago.</title>
        <authorList>
            <person name="Catania T."/>
        </authorList>
    </citation>
    <scope>NUCLEOTIDE SEQUENCE</scope>
    <source>
        <strain evidence="20">S-188037</strain>
    </source>
</reference>
<evidence type="ECO:0000256" key="16">
    <source>
        <dbReference type="PROSITE-ProRule" id="PRU10141"/>
    </source>
</evidence>
<dbReference type="PROSITE" id="PS50011">
    <property type="entry name" value="PROTEIN_KINASE_DOM"/>
    <property type="match status" value="1"/>
</dbReference>
<dbReference type="PANTHER" id="PTHR48056">
    <property type="entry name" value="LRR RECEPTOR-LIKE SERINE/THREONINE-PROTEIN KINASE-RELATED"/>
    <property type="match status" value="1"/>
</dbReference>
<dbReference type="SUPFAM" id="SSF56112">
    <property type="entry name" value="Protein kinase-like (PK-like)"/>
    <property type="match status" value="1"/>
</dbReference>
<evidence type="ECO:0000256" key="7">
    <source>
        <dbReference type="ARBA" id="ARBA00022729"/>
    </source>
</evidence>
<evidence type="ECO:0000256" key="8">
    <source>
        <dbReference type="ARBA" id="ARBA00022737"/>
    </source>
</evidence>
<keyword evidence="4" id="KW-0433">Leucine-rich repeat</keyword>
<dbReference type="InterPro" id="IPR008271">
    <property type="entry name" value="Ser/Thr_kinase_AS"/>
</dbReference>
<dbReference type="GO" id="GO:0004674">
    <property type="term" value="F:protein serine/threonine kinase activity"/>
    <property type="evidence" value="ECO:0007669"/>
    <property type="project" value="UniProtKB-KW"/>
</dbReference>
<proteinExistence type="inferred from homology"/>
<evidence type="ECO:0000256" key="2">
    <source>
        <dbReference type="ARBA" id="ARBA00008684"/>
    </source>
</evidence>
<evidence type="ECO:0000256" key="15">
    <source>
        <dbReference type="ARBA" id="ARBA00023180"/>
    </source>
</evidence>
<dbReference type="Pfam" id="PF00560">
    <property type="entry name" value="LRR_1"/>
    <property type="match status" value="1"/>
</dbReference>
<feature type="signal peptide" evidence="18">
    <location>
        <begin position="1"/>
        <end position="28"/>
    </location>
</feature>
<organism evidence="20 21">
    <name type="scientific">Papaver atlanticum</name>
    <dbReference type="NCBI Taxonomy" id="357466"/>
    <lineage>
        <taxon>Eukaryota</taxon>
        <taxon>Viridiplantae</taxon>
        <taxon>Streptophyta</taxon>
        <taxon>Embryophyta</taxon>
        <taxon>Tracheophyta</taxon>
        <taxon>Spermatophyta</taxon>
        <taxon>Magnoliopsida</taxon>
        <taxon>Ranunculales</taxon>
        <taxon>Papaveraceae</taxon>
        <taxon>Papaveroideae</taxon>
        <taxon>Papaver</taxon>
    </lineage>
</organism>
<feature type="transmembrane region" description="Helical" evidence="17">
    <location>
        <begin position="313"/>
        <end position="337"/>
    </location>
</feature>
<evidence type="ECO:0000259" key="19">
    <source>
        <dbReference type="PROSITE" id="PS50011"/>
    </source>
</evidence>
<dbReference type="GO" id="GO:0001653">
    <property type="term" value="F:peptide receptor activity"/>
    <property type="evidence" value="ECO:0007669"/>
    <property type="project" value="UniProtKB-ARBA"/>
</dbReference>
<keyword evidence="10" id="KW-0418">Kinase</keyword>
<dbReference type="InterPro" id="IPR001611">
    <property type="entry name" value="Leu-rich_rpt"/>
</dbReference>
<dbReference type="SMART" id="SM00220">
    <property type="entry name" value="S_TKc"/>
    <property type="match status" value="1"/>
</dbReference>
<evidence type="ECO:0000256" key="11">
    <source>
        <dbReference type="ARBA" id="ARBA00022840"/>
    </source>
</evidence>
<evidence type="ECO:0000313" key="21">
    <source>
        <dbReference type="Proteomes" id="UP001202328"/>
    </source>
</evidence>
<comment type="caution">
    <text evidence="20">The sequence shown here is derived from an EMBL/GenBank/DDBJ whole genome shotgun (WGS) entry which is preliminary data.</text>
</comment>
<evidence type="ECO:0000256" key="1">
    <source>
        <dbReference type="ARBA" id="ARBA00004167"/>
    </source>
</evidence>
<dbReference type="GO" id="GO:0033612">
    <property type="term" value="F:receptor serine/threonine kinase binding"/>
    <property type="evidence" value="ECO:0007669"/>
    <property type="project" value="TreeGrafter"/>
</dbReference>
<dbReference type="Proteomes" id="UP001202328">
    <property type="component" value="Unassembled WGS sequence"/>
</dbReference>
<accession>A0AAD4XPC6</accession>
<evidence type="ECO:0000313" key="20">
    <source>
        <dbReference type="EMBL" id="KAI3930488.1"/>
    </source>
</evidence>
<evidence type="ECO:0000256" key="17">
    <source>
        <dbReference type="SAM" id="Phobius"/>
    </source>
</evidence>
<keyword evidence="3" id="KW-0723">Serine/threonine-protein kinase</keyword>
<dbReference type="Pfam" id="PF08263">
    <property type="entry name" value="LRRNT_2"/>
    <property type="match status" value="1"/>
</dbReference>
<keyword evidence="5" id="KW-0808">Transferase</keyword>
<evidence type="ECO:0000256" key="14">
    <source>
        <dbReference type="ARBA" id="ARBA00023170"/>
    </source>
</evidence>
<dbReference type="FunFam" id="3.80.10.10:FF:000270">
    <property type="entry name" value="Putative LRR receptor-like serine/threonine-protein kinase"/>
    <property type="match status" value="1"/>
</dbReference>
<sequence length="688" mass="75534">MDRSAVTQGSSFSLLFAVLYPWTSGGQANEGEELLSWKISLNGAIKVLENWNQQDESPCFWYGITCNSNQQVSELNISYVDLNGHLPSNLTALSISLSKLVLRGSNLIGSIPQEIGPLPKEIGLCAELVSLELGKTSISGFIPSSFGQLTKLRILAVHTSRLSGQIPSKIGDCTELVTISLYENSLTGPIPSRLGNLRKLQYLLLWQNNLSGVIPPELGYCSKNLLTGSIPPSFECLRNLMELKLSVNQLTGDLEILSGLQDLMVLNVSFNNFSGHVPCTPFFSKLPLSNLAGNPSLSFYGKQNCSSRHHTTATVIIVVLSCEAAVGLFLVAAYIIVRRKSCGMVLMVMSTLWQVTLYQNLELRISEVARSLTDVNVIGQGRSGIVYKTQISSGLTIAVKKFRISDEVSASAFSSEIATLSRTRHANIVRLLGWGANANSKLLLYDYLPNGTLRQLLHELTTSLVEWETRFKIALGVAEGLSYLHHYCTPPILHGDVKADNILLGDGYESVLADFGIPQLVEDENGSISATTRFAGSFGYFAPEYGNTSRITEKVDVYSYGVVLLEIITGKEPVDPTFPVQQQHIVQWVREHLKNKKDPPAKILDPELQGQLPDSQIQEMLQALGISLLCTRDSAQARPGMKDVVALLKKSDKKNQVCQTLQQLYPQQHHHNRVTLPVTLPASSFSSF</sequence>
<dbReference type="InterPro" id="IPR017441">
    <property type="entry name" value="Protein_kinase_ATP_BS"/>
</dbReference>
<comment type="subcellular location">
    <subcellularLocation>
        <location evidence="1">Membrane</location>
        <topology evidence="1">Single-pass membrane protein</topology>
    </subcellularLocation>
</comment>
<dbReference type="EMBL" id="JAJJMB010007362">
    <property type="protein sequence ID" value="KAI3930488.1"/>
    <property type="molecule type" value="Genomic_DNA"/>
</dbReference>
<protein>
    <recommendedName>
        <fullName evidence="19">Protein kinase domain-containing protein</fullName>
    </recommendedName>
</protein>
<dbReference type="Pfam" id="PF00069">
    <property type="entry name" value="Pkinase"/>
    <property type="match status" value="1"/>
</dbReference>
<keyword evidence="12 17" id="KW-1133">Transmembrane helix</keyword>
<dbReference type="AlphaFoldDB" id="A0AAD4XPC6"/>
<dbReference type="GO" id="GO:0005524">
    <property type="term" value="F:ATP binding"/>
    <property type="evidence" value="ECO:0007669"/>
    <property type="project" value="UniProtKB-UniRule"/>
</dbReference>
<dbReference type="PROSITE" id="PS00108">
    <property type="entry name" value="PROTEIN_KINASE_ST"/>
    <property type="match status" value="1"/>
</dbReference>
<dbReference type="InterPro" id="IPR011009">
    <property type="entry name" value="Kinase-like_dom_sf"/>
</dbReference>
<keyword evidence="6 17" id="KW-0812">Transmembrane</keyword>
<dbReference type="Gene3D" id="3.30.200.20">
    <property type="entry name" value="Phosphorylase Kinase, domain 1"/>
    <property type="match status" value="1"/>
</dbReference>
<keyword evidence="13 17" id="KW-0472">Membrane</keyword>